<dbReference type="Proteomes" id="UP000467305">
    <property type="component" value="Unassembled WGS sequence"/>
</dbReference>
<feature type="transmembrane region" description="Helical" evidence="1">
    <location>
        <begin position="6"/>
        <end position="25"/>
    </location>
</feature>
<sequence length="131" mass="14970">MGIILLPFLLGAIVIGLLSLIKSIKLIRLKEITVKELILGLFVSLILFGLIILIYYIEGQAWALSPAFRIPIFMIFLPFGIHLLFQKNKNRNLVFLSKILLVSISLTLFLGIIFNNLLFNLIEYIGIRSYY</sequence>
<keyword evidence="1" id="KW-1133">Transmembrane helix</keyword>
<dbReference type="RefSeq" id="WP_150901250.1">
    <property type="nucleotide sequence ID" value="NZ_WAAU01000034.1"/>
</dbReference>
<dbReference type="EMBL" id="WAAU01000034">
    <property type="protein sequence ID" value="KAB1153477.1"/>
    <property type="molecule type" value="Genomic_DNA"/>
</dbReference>
<dbReference type="AlphaFoldDB" id="A0A7J5A7K6"/>
<keyword evidence="1" id="KW-0472">Membrane</keyword>
<protein>
    <submittedName>
        <fullName evidence="2">Uncharacterized protein</fullName>
    </submittedName>
</protein>
<evidence type="ECO:0000256" key="1">
    <source>
        <dbReference type="SAM" id="Phobius"/>
    </source>
</evidence>
<name>A0A7J5A7K6_9FLAO</name>
<feature type="transmembrane region" description="Helical" evidence="1">
    <location>
        <begin position="63"/>
        <end position="85"/>
    </location>
</feature>
<feature type="transmembrane region" description="Helical" evidence="1">
    <location>
        <begin position="37"/>
        <end position="57"/>
    </location>
</feature>
<organism evidence="2 3">
    <name type="scientific">Tenacibaculum aiptasiae</name>
    <dbReference type="NCBI Taxonomy" id="426481"/>
    <lineage>
        <taxon>Bacteria</taxon>
        <taxon>Pseudomonadati</taxon>
        <taxon>Bacteroidota</taxon>
        <taxon>Flavobacteriia</taxon>
        <taxon>Flavobacteriales</taxon>
        <taxon>Flavobacteriaceae</taxon>
        <taxon>Tenacibaculum</taxon>
    </lineage>
</organism>
<evidence type="ECO:0000313" key="2">
    <source>
        <dbReference type="EMBL" id="KAB1153477.1"/>
    </source>
</evidence>
<accession>A0A7J5A7K6</accession>
<keyword evidence="3" id="KW-1185">Reference proteome</keyword>
<reference evidence="2 3" key="1">
    <citation type="submission" date="2019-09" db="EMBL/GenBank/DDBJ databases">
        <authorList>
            <person name="Cao W.R."/>
        </authorList>
    </citation>
    <scope>NUCLEOTIDE SEQUENCE [LARGE SCALE GENOMIC DNA]</scope>
    <source>
        <strain evidence="3">a4</strain>
    </source>
</reference>
<comment type="caution">
    <text evidence="2">The sequence shown here is derived from an EMBL/GenBank/DDBJ whole genome shotgun (WGS) entry which is preliminary data.</text>
</comment>
<evidence type="ECO:0000313" key="3">
    <source>
        <dbReference type="Proteomes" id="UP000467305"/>
    </source>
</evidence>
<gene>
    <name evidence="2" type="ORF">F7018_16735</name>
</gene>
<feature type="transmembrane region" description="Helical" evidence="1">
    <location>
        <begin position="92"/>
        <end position="114"/>
    </location>
</feature>
<proteinExistence type="predicted"/>
<dbReference type="OrthoDB" id="1454450at2"/>
<keyword evidence="1" id="KW-0812">Transmembrane</keyword>